<name>A0A561SIZ7_9PSEU</name>
<keyword evidence="9" id="KW-1133">Transmembrane helix</keyword>
<sequence>MFVISWGRRGALPSVRVVAVAAVLAVVVPAGTALVARFQAEAVFDARGVVAILLAAAAWSRHRAAPAVSAVAVVAIVVGYVLAGQAFGPILFFVVLAAFALTRHRPVRIAAPVCVASCLALAAALWTRLDTEPHAVTVTLLLAWPTVFLAVPALAGALTRVRAEAAERERAALIARGADEERLRVAREVHDIAGHGFAVVAMQAGVALTVFDEQPAQARLSLEAIRSASEHALHELQATLDTLHTGAPTARDVPDLVERVRAGGLPVALSVTGDPGMLGERESATVYRLVQEALTNVLRHAGPTAAEVDVEYGVHEVSVAVRDRGAGGAAEPGRGLRGLRQRVEELQGTFTARERPTGGYEVAATFPHGGSR</sequence>
<keyword evidence="9" id="KW-0812">Transmembrane</keyword>
<evidence type="ECO:0000256" key="1">
    <source>
        <dbReference type="ARBA" id="ARBA00000085"/>
    </source>
</evidence>
<evidence type="ECO:0000256" key="4">
    <source>
        <dbReference type="ARBA" id="ARBA00022679"/>
    </source>
</evidence>
<feature type="transmembrane region" description="Helical" evidence="9">
    <location>
        <begin position="15"/>
        <end position="35"/>
    </location>
</feature>
<feature type="transmembrane region" description="Helical" evidence="9">
    <location>
        <begin position="109"/>
        <end position="129"/>
    </location>
</feature>
<evidence type="ECO:0000256" key="6">
    <source>
        <dbReference type="ARBA" id="ARBA00022777"/>
    </source>
</evidence>
<keyword evidence="5" id="KW-0547">Nucleotide-binding</keyword>
<gene>
    <name evidence="12" type="ORF">FHX44_11723</name>
</gene>
<protein>
    <recommendedName>
        <fullName evidence="2">histidine kinase</fullName>
        <ecNumber evidence="2">2.7.13.3</ecNumber>
    </recommendedName>
</protein>
<evidence type="ECO:0000259" key="10">
    <source>
        <dbReference type="Pfam" id="PF02518"/>
    </source>
</evidence>
<dbReference type="InterPro" id="IPR050482">
    <property type="entry name" value="Sensor_HK_TwoCompSys"/>
</dbReference>
<evidence type="ECO:0000256" key="2">
    <source>
        <dbReference type="ARBA" id="ARBA00012438"/>
    </source>
</evidence>
<keyword evidence="7" id="KW-0067">ATP-binding</keyword>
<dbReference type="Proteomes" id="UP000321261">
    <property type="component" value="Unassembled WGS sequence"/>
</dbReference>
<dbReference type="GO" id="GO:0016020">
    <property type="term" value="C:membrane"/>
    <property type="evidence" value="ECO:0007669"/>
    <property type="project" value="InterPro"/>
</dbReference>
<proteinExistence type="predicted"/>
<dbReference type="GO" id="GO:0046983">
    <property type="term" value="F:protein dimerization activity"/>
    <property type="evidence" value="ECO:0007669"/>
    <property type="project" value="InterPro"/>
</dbReference>
<reference evidence="12 13" key="1">
    <citation type="submission" date="2019-06" db="EMBL/GenBank/DDBJ databases">
        <title>Sequencing the genomes of 1000 actinobacteria strains.</title>
        <authorList>
            <person name="Klenk H.-P."/>
        </authorList>
    </citation>
    <scope>NUCLEOTIDE SEQUENCE [LARGE SCALE GENOMIC DNA]</scope>
    <source>
        <strain evidence="12 13">DSM 45671</strain>
    </source>
</reference>
<evidence type="ECO:0000256" key="7">
    <source>
        <dbReference type="ARBA" id="ARBA00022840"/>
    </source>
</evidence>
<feature type="domain" description="Signal transduction histidine kinase subgroup 3 dimerisation and phosphoacceptor" evidence="11">
    <location>
        <begin position="181"/>
        <end position="246"/>
    </location>
</feature>
<dbReference type="InterPro" id="IPR036890">
    <property type="entry name" value="HATPase_C_sf"/>
</dbReference>
<dbReference type="SUPFAM" id="SSF55874">
    <property type="entry name" value="ATPase domain of HSP90 chaperone/DNA topoisomerase II/histidine kinase"/>
    <property type="match status" value="1"/>
</dbReference>
<keyword evidence="3" id="KW-0597">Phosphoprotein</keyword>
<keyword evidence="4" id="KW-0808">Transferase</keyword>
<dbReference type="EC" id="2.7.13.3" evidence="2"/>
<dbReference type="GO" id="GO:0005524">
    <property type="term" value="F:ATP binding"/>
    <property type="evidence" value="ECO:0007669"/>
    <property type="project" value="UniProtKB-KW"/>
</dbReference>
<dbReference type="GO" id="GO:0000155">
    <property type="term" value="F:phosphorelay sensor kinase activity"/>
    <property type="evidence" value="ECO:0007669"/>
    <property type="project" value="InterPro"/>
</dbReference>
<dbReference type="PANTHER" id="PTHR24421:SF10">
    <property type="entry name" value="NITRATE_NITRITE SENSOR PROTEIN NARQ"/>
    <property type="match status" value="1"/>
</dbReference>
<evidence type="ECO:0000259" key="11">
    <source>
        <dbReference type="Pfam" id="PF07730"/>
    </source>
</evidence>
<accession>A0A561SIZ7</accession>
<keyword evidence="13" id="KW-1185">Reference proteome</keyword>
<keyword evidence="9" id="KW-0472">Membrane</keyword>
<dbReference type="Gene3D" id="1.20.5.1930">
    <property type="match status" value="1"/>
</dbReference>
<comment type="caution">
    <text evidence="12">The sequence shown here is derived from an EMBL/GenBank/DDBJ whole genome shotgun (WGS) entry which is preliminary data.</text>
</comment>
<keyword evidence="8" id="KW-0902">Two-component regulatory system</keyword>
<evidence type="ECO:0000256" key="9">
    <source>
        <dbReference type="SAM" id="Phobius"/>
    </source>
</evidence>
<dbReference type="OrthoDB" id="227596at2"/>
<dbReference type="CDD" id="cd16917">
    <property type="entry name" value="HATPase_UhpB-NarQ-NarX-like"/>
    <property type="match status" value="1"/>
</dbReference>
<feature type="transmembrane region" description="Helical" evidence="9">
    <location>
        <begin position="71"/>
        <end position="102"/>
    </location>
</feature>
<dbReference type="AlphaFoldDB" id="A0A561SIZ7"/>
<evidence type="ECO:0000313" key="12">
    <source>
        <dbReference type="EMBL" id="TWF74841.1"/>
    </source>
</evidence>
<comment type="catalytic activity">
    <reaction evidence="1">
        <text>ATP + protein L-histidine = ADP + protein N-phospho-L-histidine.</text>
        <dbReference type="EC" id="2.7.13.3"/>
    </reaction>
</comment>
<evidence type="ECO:0000256" key="8">
    <source>
        <dbReference type="ARBA" id="ARBA00023012"/>
    </source>
</evidence>
<evidence type="ECO:0000313" key="13">
    <source>
        <dbReference type="Proteomes" id="UP000321261"/>
    </source>
</evidence>
<dbReference type="Pfam" id="PF07730">
    <property type="entry name" value="HisKA_3"/>
    <property type="match status" value="1"/>
</dbReference>
<dbReference type="InterPro" id="IPR003594">
    <property type="entry name" value="HATPase_dom"/>
</dbReference>
<feature type="domain" description="Histidine kinase/HSP90-like ATPase" evidence="10">
    <location>
        <begin position="285"/>
        <end position="368"/>
    </location>
</feature>
<dbReference type="EMBL" id="VIWU01000001">
    <property type="protein sequence ID" value="TWF74841.1"/>
    <property type="molecule type" value="Genomic_DNA"/>
</dbReference>
<dbReference type="InterPro" id="IPR011712">
    <property type="entry name" value="Sig_transdc_His_kin_sub3_dim/P"/>
</dbReference>
<organism evidence="12 13">
    <name type="scientific">Pseudonocardia hierapolitana</name>
    <dbReference type="NCBI Taxonomy" id="1128676"/>
    <lineage>
        <taxon>Bacteria</taxon>
        <taxon>Bacillati</taxon>
        <taxon>Actinomycetota</taxon>
        <taxon>Actinomycetes</taxon>
        <taxon>Pseudonocardiales</taxon>
        <taxon>Pseudonocardiaceae</taxon>
        <taxon>Pseudonocardia</taxon>
    </lineage>
</organism>
<dbReference type="Gene3D" id="3.30.565.10">
    <property type="entry name" value="Histidine kinase-like ATPase, C-terminal domain"/>
    <property type="match status" value="1"/>
</dbReference>
<dbReference type="PANTHER" id="PTHR24421">
    <property type="entry name" value="NITRATE/NITRITE SENSOR PROTEIN NARX-RELATED"/>
    <property type="match status" value="1"/>
</dbReference>
<feature type="transmembrane region" description="Helical" evidence="9">
    <location>
        <begin position="135"/>
        <end position="158"/>
    </location>
</feature>
<evidence type="ECO:0000256" key="3">
    <source>
        <dbReference type="ARBA" id="ARBA00022553"/>
    </source>
</evidence>
<evidence type="ECO:0000256" key="5">
    <source>
        <dbReference type="ARBA" id="ARBA00022741"/>
    </source>
</evidence>
<dbReference type="Pfam" id="PF02518">
    <property type="entry name" value="HATPase_c"/>
    <property type="match status" value="1"/>
</dbReference>
<keyword evidence="6 12" id="KW-0418">Kinase</keyword>